<keyword evidence="4" id="KW-0949">S-adenosyl-L-methionine</keyword>
<evidence type="ECO:0000313" key="7">
    <source>
        <dbReference type="Proteomes" id="UP001190700"/>
    </source>
</evidence>
<dbReference type="InterPro" id="IPR001537">
    <property type="entry name" value="SpoU_MeTrfase"/>
</dbReference>
<dbReference type="PANTHER" id="PTHR42786:SF2">
    <property type="entry name" value="TRNA (CYTIDINE_URIDINE-2'-O-)-METHYLTRANSFERASE TRMJ"/>
    <property type="match status" value="1"/>
</dbReference>
<dbReference type="InterPro" id="IPR004384">
    <property type="entry name" value="RNA_MeTrfase_TrmJ/LasT"/>
</dbReference>
<evidence type="ECO:0000256" key="3">
    <source>
        <dbReference type="ARBA" id="ARBA00022679"/>
    </source>
</evidence>
<sequence>MPRIGCSSLATSEGVGESLELPEWQQERHSKQIKRKVMFDQLDGGAVLQSTRVILVAPKFSANVGAVARLCANFECNDLWVVAPRCDPLDDEAKCLAVGSPALANLTVTDSFAEALADTTGSIGFTRRDGAVRHVHPNLSRLMEAQPAYLSPQAGCTALVFGREDRGLEMEELAACSELCALPTGRVQPSLNLSQAAGIALAQCFERRLEEVGSLQSDLVEPHPSHAPTEAEWPAATSSEVDFLVRRWGRVAGAVGLPSVEYDGGKSHYRRRRASGHLRAIFSRARVNTQEARSLIGLTSKILKKLNVPLKEDDENTHT</sequence>
<dbReference type="GO" id="GO:0008173">
    <property type="term" value="F:RNA methyltransferase activity"/>
    <property type="evidence" value="ECO:0007669"/>
    <property type="project" value="InterPro"/>
</dbReference>
<evidence type="ECO:0000256" key="2">
    <source>
        <dbReference type="ARBA" id="ARBA00022603"/>
    </source>
</evidence>
<dbReference type="GO" id="GO:0003723">
    <property type="term" value="F:RNA binding"/>
    <property type="evidence" value="ECO:0007669"/>
    <property type="project" value="InterPro"/>
</dbReference>
<keyword evidence="3" id="KW-0808">Transferase</keyword>
<dbReference type="PANTHER" id="PTHR42786">
    <property type="entry name" value="TRNA/RRNA METHYLTRANSFERASE"/>
    <property type="match status" value="1"/>
</dbReference>
<evidence type="ECO:0000313" key="6">
    <source>
        <dbReference type="EMBL" id="KAK3233071.1"/>
    </source>
</evidence>
<dbReference type="CDD" id="cd18093">
    <property type="entry name" value="SpoU-like_TrmJ"/>
    <property type="match status" value="1"/>
</dbReference>
<dbReference type="GO" id="GO:0002128">
    <property type="term" value="P:tRNA nucleoside ribose methylation"/>
    <property type="evidence" value="ECO:0007669"/>
    <property type="project" value="TreeGrafter"/>
</dbReference>
<evidence type="ECO:0000256" key="4">
    <source>
        <dbReference type="ARBA" id="ARBA00022691"/>
    </source>
</evidence>
<dbReference type="EMBL" id="LGRX02035809">
    <property type="protein sequence ID" value="KAK3233071.1"/>
    <property type="molecule type" value="Genomic_DNA"/>
</dbReference>
<gene>
    <name evidence="6" type="ORF">CYMTET_56609</name>
</gene>
<dbReference type="InterPro" id="IPR029026">
    <property type="entry name" value="tRNA_m1G_MTases_N"/>
</dbReference>
<reference evidence="6 7" key="1">
    <citation type="journal article" date="2015" name="Genome Biol. Evol.">
        <title>Comparative Genomics of a Bacterivorous Green Alga Reveals Evolutionary Causalities and Consequences of Phago-Mixotrophic Mode of Nutrition.</title>
        <authorList>
            <person name="Burns J.A."/>
            <person name="Paasch A."/>
            <person name="Narechania A."/>
            <person name="Kim E."/>
        </authorList>
    </citation>
    <scope>NUCLEOTIDE SEQUENCE [LARGE SCALE GENOMIC DNA]</scope>
    <source>
        <strain evidence="6 7">PLY_AMNH</strain>
    </source>
</reference>
<accession>A0AAE0BAY9</accession>
<protein>
    <recommendedName>
        <fullName evidence="5">tRNA/rRNA methyltransferase SpoU type domain-containing protein</fullName>
    </recommendedName>
</protein>
<name>A0AAE0BAY9_9CHLO</name>
<feature type="domain" description="tRNA/rRNA methyltransferase SpoU type" evidence="5">
    <location>
        <begin position="51"/>
        <end position="201"/>
    </location>
</feature>
<evidence type="ECO:0000256" key="1">
    <source>
        <dbReference type="ARBA" id="ARBA00007228"/>
    </source>
</evidence>
<comment type="similarity">
    <text evidence="1">Belongs to the class IV-like SAM-binding methyltransferase superfamily. RNA methyltransferase TrmH family.</text>
</comment>
<keyword evidence="7" id="KW-1185">Reference proteome</keyword>
<proteinExistence type="inferred from homology"/>
<dbReference type="Gene3D" id="3.40.1280.10">
    <property type="match status" value="1"/>
</dbReference>
<dbReference type="Pfam" id="PF00588">
    <property type="entry name" value="SpoU_methylase"/>
    <property type="match status" value="1"/>
</dbReference>
<dbReference type="AlphaFoldDB" id="A0AAE0BAY9"/>
<dbReference type="SUPFAM" id="SSF75217">
    <property type="entry name" value="alpha/beta knot"/>
    <property type="match status" value="1"/>
</dbReference>
<dbReference type="Proteomes" id="UP001190700">
    <property type="component" value="Unassembled WGS sequence"/>
</dbReference>
<dbReference type="GO" id="GO:0005829">
    <property type="term" value="C:cytosol"/>
    <property type="evidence" value="ECO:0007669"/>
    <property type="project" value="TreeGrafter"/>
</dbReference>
<comment type="caution">
    <text evidence="6">The sequence shown here is derived from an EMBL/GenBank/DDBJ whole genome shotgun (WGS) entry which is preliminary data.</text>
</comment>
<organism evidence="6 7">
    <name type="scientific">Cymbomonas tetramitiformis</name>
    <dbReference type="NCBI Taxonomy" id="36881"/>
    <lineage>
        <taxon>Eukaryota</taxon>
        <taxon>Viridiplantae</taxon>
        <taxon>Chlorophyta</taxon>
        <taxon>Pyramimonadophyceae</taxon>
        <taxon>Pyramimonadales</taxon>
        <taxon>Pyramimonadaceae</taxon>
        <taxon>Cymbomonas</taxon>
    </lineage>
</organism>
<dbReference type="InterPro" id="IPR029028">
    <property type="entry name" value="Alpha/beta_knot_MTases"/>
</dbReference>
<evidence type="ECO:0000259" key="5">
    <source>
        <dbReference type="Pfam" id="PF00588"/>
    </source>
</evidence>
<keyword evidence="2" id="KW-0489">Methyltransferase</keyword>